<feature type="transmembrane region" description="Helical" evidence="2">
    <location>
        <begin position="90"/>
        <end position="107"/>
    </location>
</feature>
<feature type="compositionally biased region" description="Low complexity" evidence="1">
    <location>
        <begin position="154"/>
        <end position="163"/>
    </location>
</feature>
<dbReference type="EMBL" id="JBHSNW010000003">
    <property type="protein sequence ID" value="MFC5814715.1"/>
    <property type="molecule type" value="Genomic_DNA"/>
</dbReference>
<protein>
    <recommendedName>
        <fullName evidence="5">FAD/NAD(P)-binding domain-containing protein</fullName>
    </recommendedName>
</protein>
<evidence type="ECO:0000313" key="3">
    <source>
        <dbReference type="EMBL" id="MFC5814715.1"/>
    </source>
</evidence>
<gene>
    <name evidence="3" type="ORF">ACFPUY_06445</name>
</gene>
<keyword evidence="2" id="KW-0812">Transmembrane</keyword>
<feature type="compositionally biased region" description="Basic residues" evidence="1">
    <location>
        <begin position="191"/>
        <end position="201"/>
    </location>
</feature>
<evidence type="ECO:0000256" key="2">
    <source>
        <dbReference type="SAM" id="Phobius"/>
    </source>
</evidence>
<comment type="caution">
    <text evidence="3">The sequence shown here is derived from an EMBL/GenBank/DDBJ whole genome shotgun (WGS) entry which is preliminary data.</text>
</comment>
<name>A0ABW1BNC5_9ACTN</name>
<dbReference type="RefSeq" id="WP_219545872.1">
    <property type="nucleotide sequence ID" value="NZ_JAHKRN010000019.1"/>
</dbReference>
<sequence length="215" mass="23020">MVSVRGPVCRSPADIQAAACPLPFSYRYRRTTSGRSRLCACSKGGGVGLEFQRSFASNTLLLTAYELVMYAVSGLALIPLRRTTHLRKELVVVGAGPVGLAAAALWADHALPARGSLGSGLRLLVDQGLVDLPRTSRFEPCAYDRAEPASNWSPGRPAARNGGSPPPARRGRADPPGARLLRHRHEELRSRPRLPARHRLRTGPLGGGRAGLPAR</sequence>
<keyword evidence="2" id="KW-0472">Membrane</keyword>
<proteinExistence type="predicted"/>
<accession>A0ABW1BNC5</accession>
<feature type="compositionally biased region" description="Gly residues" evidence="1">
    <location>
        <begin position="204"/>
        <end position="215"/>
    </location>
</feature>
<organism evidence="3 4">
    <name type="scientific">Nonomuraea harbinensis</name>
    <dbReference type="NCBI Taxonomy" id="1286938"/>
    <lineage>
        <taxon>Bacteria</taxon>
        <taxon>Bacillati</taxon>
        <taxon>Actinomycetota</taxon>
        <taxon>Actinomycetes</taxon>
        <taxon>Streptosporangiales</taxon>
        <taxon>Streptosporangiaceae</taxon>
        <taxon>Nonomuraea</taxon>
    </lineage>
</organism>
<keyword evidence="2" id="KW-1133">Transmembrane helix</keyword>
<dbReference type="Proteomes" id="UP001596096">
    <property type="component" value="Unassembled WGS sequence"/>
</dbReference>
<feature type="transmembrane region" description="Helical" evidence="2">
    <location>
        <begin position="59"/>
        <end position="78"/>
    </location>
</feature>
<evidence type="ECO:0008006" key="5">
    <source>
        <dbReference type="Google" id="ProtNLM"/>
    </source>
</evidence>
<reference evidence="4" key="1">
    <citation type="journal article" date="2019" name="Int. J. Syst. Evol. Microbiol.">
        <title>The Global Catalogue of Microorganisms (GCM) 10K type strain sequencing project: providing services to taxonomists for standard genome sequencing and annotation.</title>
        <authorList>
            <consortium name="The Broad Institute Genomics Platform"/>
            <consortium name="The Broad Institute Genome Sequencing Center for Infectious Disease"/>
            <person name="Wu L."/>
            <person name="Ma J."/>
        </authorList>
    </citation>
    <scope>NUCLEOTIDE SEQUENCE [LARGE SCALE GENOMIC DNA]</scope>
    <source>
        <strain evidence="4">CGMCC 4.7106</strain>
    </source>
</reference>
<evidence type="ECO:0000256" key="1">
    <source>
        <dbReference type="SAM" id="MobiDB-lite"/>
    </source>
</evidence>
<evidence type="ECO:0000313" key="4">
    <source>
        <dbReference type="Proteomes" id="UP001596096"/>
    </source>
</evidence>
<feature type="region of interest" description="Disordered" evidence="1">
    <location>
        <begin position="145"/>
        <end position="215"/>
    </location>
</feature>
<keyword evidence="4" id="KW-1185">Reference proteome</keyword>